<dbReference type="AlphaFoldDB" id="A0A1B2HYI7"/>
<feature type="transmembrane region" description="Helical" evidence="2">
    <location>
        <begin position="43"/>
        <end position="64"/>
    </location>
</feature>
<organism evidence="3 4">
    <name type="scientific">Lentzea guizhouensis</name>
    <dbReference type="NCBI Taxonomy" id="1586287"/>
    <lineage>
        <taxon>Bacteria</taxon>
        <taxon>Bacillati</taxon>
        <taxon>Actinomycetota</taxon>
        <taxon>Actinomycetes</taxon>
        <taxon>Pseudonocardiales</taxon>
        <taxon>Pseudonocardiaceae</taxon>
        <taxon>Lentzea</taxon>
    </lineage>
</organism>
<sequence>MTAAPAEPADDEPTAEELSYAAAFPPDPAPAQPSAGLNQPRRALIAAGEVVAVVALALVAVWAWNRGITKLAYPLEGREPLISTQYHGNWLGTAVGCVTIAAILLLDAVRQGVLAVRTRPGKAADADV</sequence>
<protein>
    <submittedName>
        <fullName evidence="3">Uncharacterized protein</fullName>
    </submittedName>
</protein>
<evidence type="ECO:0000256" key="2">
    <source>
        <dbReference type="SAM" id="Phobius"/>
    </source>
</evidence>
<reference evidence="3 4" key="1">
    <citation type="submission" date="2016-07" db="EMBL/GenBank/DDBJ databases">
        <title>Complete genome sequence of the Lentzea guizhouensis DHS C013.</title>
        <authorList>
            <person name="Cao C."/>
        </authorList>
    </citation>
    <scope>NUCLEOTIDE SEQUENCE [LARGE SCALE GENOMIC DNA]</scope>
    <source>
        <strain evidence="3 4">DHS C013</strain>
    </source>
</reference>
<feature type="region of interest" description="Disordered" evidence="1">
    <location>
        <begin position="1"/>
        <end position="36"/>
    </location>
</feature>
<gene>
    <name evidence="3" type="ORF">BBK82_16895</name>
</gene>
<keyword evidence="2" id="KW-0472">Membrane</keyword>
<proteinExistence type="predicted"/>
<dbReference type="Proteomes" id="UP000093053">
    <property type="component" value="Chromosome"/>
</dbReference>
<evidence type="ECO:0000313" key="4">
    <source>
        <dbReference type="Proteomes" id="UP000093053"/>
    </source>
</evidence>
<evidence type="ECO:0000256" key="1">
    <source>
        <dbReference type="SAM" id="MobiDB-lite"/>
    </source>
</evidence>
<keyword evidence="2" id="KW-1133">Transmembrane helix</keyword>
<name>A0A1B2HYI7_9PSEU</name>
<dbReference type="KEGG" id="led:BBK82_16895"/>
<feature type="transmembrane region" description="Helical" evidence="2">
    <location>
        <begin position="90"/>
        <end position="109"/>
    </location>
</feature>
<accession>A0A1B2HYI7</accession>
<evidence type="ECO:0000313" key="3">
    <source>
        <dbReference type="EMBL" id="ANZ42809.1"/>
    </source>
</evidence>
<keyword evidence="2" id="KW-0812">Transmembrane</keyword>
<dbReference type="EMBL" id="CP016793">
    <property type="protein sequence ID" value="ANZ42809.1"/>
    <property type="molecule type" value="Genomic_DNA"/>
</dbReference>
<keyword evidence="4" id="KW-1185">Reference proteome</keyword>
<dbReference type="STRING" id="1586287.BBK82_16895"/>